<dbReference type="PANTHER" id="PTHR33321:SF12">
    <property type="entry name" value="PLANT BASIC SECRETORY PROTEIN (BSP) FAMILY PROTEIN"/>
    <property type="match status" value="1"/>
</dbReference>
<name>A0A392S4L6_9FABA</name>
<evidence type="ECO:0000313" key="1">
    <source>
        <dbReference type="EMBL" id="MCI43154.1"/>
    </source>
</evidence>
<comment type="caution">
    <text evidence="1">The sequence shown here is derived from an EMBL/GenBank/DDBJ whole genome shotgun (WGS) entry which is preliminary data.</text>
</comment>
<dbReference type="PANTHER" id="PTHR33321">
    <property type="match status" value="1"/>
</dbReference>
<protein>
    <submittedName>
        <fullName evidence="1">Peptidase M</fullName>
    </submittedName>
</protein>
<sequence>ADFVRMKAGYASDQWSPPGVEDQWDQGYEVTAHFLDFCG</sequence>
<dbReference type="InterPro" id="IPR007541">
    <property type="entry name" value="Uncharacterised_BSP"/>
</dbReference>
<dbReference type="Pfam" id="PF04450">
    <property type="entry name" value="BSP"/>
    <property type="match status" value="1"/>
</dbReference>
<reference evidence="1 2" key="1">
    <citation type="journal article" date="2018" name="Front. Plant Sci.">
        <title>Red Clover (Trifolium pratense) and Zigzag Clover (T. medium) - A Picture of Genomic Similarities and Differences.</title>
        <authorList>
            <person name="Dluhosova J."/>
            <person name="Istvanek J."/>
            <person name="Nedelnik J."/>
            <person name="Repkova J."/>
        </authorList>
    </citation>
    <scope>NUCLEOTIDE SEQUENCE [LARGE SCALE GENOMIC DNA]</scope>
    <source>
        <strain evidence="2">cv. 10/8</strain>
        <tissue evidence="1">Leaf</tissue>
    </source>
</reference>
<evidence type="ECO:0000313" key="2">
    <source>
        <dbReference type="Proteomes" id="UP000265520"/>
    </source>
</evidence>
<dbReference type="Proteomes" id="UP000265520">
    <property type="component" value="Unassembled WGS sequence"/>
</dbReference>
<accession>A0A392S4L6</accession>
<feature type="non-terminal residue" evidence="1">
    <location>
        <position position="1"/>
    </location>
</feature>
<keyword evidence="2" id="KW-1185">Reference proteome</keyword>
<dbReference type="EMBL" id="LXQA010313473">
    <property type="protein sequence ID" value="MCI43154.1"/>
    <property type="molecule type" value="Genomic_DNA"/>
</dbReference>
<proteinExistence type="predicted"/>
<organism evidence="1 2">
    <name type="scientific">Trifolium medium</name>
    <dbReference type="NCBI Taxonomy" id="97028"/>
    <lineage>
        <taxon>Eukaryota</taxon>
        <taxon>Viridiplantae</taxon>
        <taxon>Streptophyta</taxon>
        <taxon>Embryophyta</taxon>
        <taxon>Tracheophyta</taxon>
        <taxon>Spermatophyta</taxon>
        <taxon>Magnoliopsida</taxon>
        <taxon>eudicotyledons</taxon>
        <taxon>Gunneridae</taxon>
        <taxon>Pentapetalae</taxon>
        <taxon>rosids</taxon>
        <taxon>fabids</taxon>
        <taxon>Fabales</taxon>
        <taxon>Fabaceae</taxon>
        <taxon>Papilionoideae</taxon>
        <taxon>50 kb inversion clade</taxon>
        <taxon>NPAAA clade</taxon>
        <taxon>Hologalegina</taxon>
        <taxon>IRL clade</taxon>
        <taxon>Trifolieae</taxon>
        <taxon>Trifolium</taxon>
    </lineage>
</organism>
<dbReference type="AlphaFoldDB" id="A0A392S4L6"/>